<evidence type="ECO:0000313" key="1">
    <source>
        <dbReference type="EMBL" id="MBB4933509.1"/>
    </source>
</evidence>
<dbReference type="GO" id="GO:0016757">
    <property type="term" value="F:glycosyltransferase activity"/>
    <property type="evidence" value="ECO:0007669"/>
    <property type="project" value="UniProtKB-KW"/>
</dbReference>
<name>A0A7W7W551_9ACTN</name>
<gene>
    <name evidence="1" type="ORF">F4561_004329</name>
</gene>
<organism evidence="1 2">
    <name type="scientific">Lipingzhangella halophila</name>
    <dbReference type="NCBI Taxonomy" id="1783352"/>
    <lineage>
        <taxon>Bacteria</taxon>
        <taxon>Bacillati</taxon>
        <taxon>Actinomycetota</taxon>
        <taxon>Actinomycetes</taxon>
        <taxon>Streptosporangiales</taxon>
        <taxon>Nocardiopsidaceae</taxon>
        <taxon>Lipingzhangella</taxon>
    </lineage>
</organism>
<dbReference type="AlphaFoldDB" id="A0A7W7W551"/>
<keyword evidence="1" id="KW-0808">Transferase</keyword>
<comment type="caution">
    <text evidence="1">The sequence shown here is derived from an EMBL/GenBank/DDBJ whole genome shotgun (WGS) entry which is preliminary data.</text>
</comment>
<dbReference type="Proteomes" id="UP000523007">
    <property type="component" value="Unassembled WGS sequence"/>
</dbReference>
<reference evidence="1 2" key="1">
    <citation type="submission" date="2020-08" db="EMBL/GenBank/DDBJ databases">
        <title>Sequencing the genomes of 1000 actinobacteria strains.</title>
        <authorList>
            <person name="Klenk H.-P."/>
        </authorList>
    </citation>
    <scope>NUCLEOTIDE SEQUENCE [LARGE SCALE GENOMIC DNA]</scope>
    <source>
        <strain evidence="1 2">DSM 102030</strain>
    </source>
</reference>
<proteinExistence type="predicted"/>
<protein>
    <submittedName>
        <fullName evidence="1">Anthranilate phosphoribosyltransferase</fullName>
    </submittedName>
</protein>
<dbReference type="EMBL" id="JACHJT010000001">
    <property type="protein sequence ID" value="MBB4933509.1"/>
    <property type="molecule type" value="Genomic_DNA"/>
</dbReference>
<dbReference type="RefSeq" id="WP_184581105.1">
    <property type="nucleotide sequence ID" value="NZ_JACHJT010000001.1"/>
</dbReference>
<accession>A0A7W7W551</accession>
<evidence type="ECO:0000313" key="2">
    <source>
        <dbReference type="Proteomes" id="UP000523007"/>
    </source>
</evidence>
<keyword evidence="1" id="KW-0328">Glycosyltransferase</keyword>
<keyword evidence="2" id="KW-1185">Reference proteome</keyword>
<sequence>MSEPIPEIELTVAFRGYDRHQVQSLIERISSGAVTAVEARAELARIDMVLRGYKKSEVTQAVDRLLGDR</sequence>